<dbReference type="PROSITE" id="PS51354">
    <property type="entry name" value="GLUTAREDOXIN_2"/>
    <property type="match status" value="1"/>
</dbReference>
<dbReference type="PRINTS" id="PR00160">
    <property type="entry name" value="GLUTAREDOXIN"/>
</dbReference>
<dbReference type="CDD" id="cd02066">
    <property type="entry name" value="GRX_family"/>
    <property type="match status" value="1"/>
</dbReference>
<feature type="domain" description="Glutaredoxin" evidence="3">
    <location>
        <begin position="78"/>
        <end position="137"/>
    </location>
</feature>
<evidence type="ECO:0000313" key="6">
    <source>
        <dbReference type="Proteomes" id="UP001497392"/>
    </source>
</evidence>
<dbReference type="PANTHER" id="PTHR46361:SF3">
    <property type="entry name" value="ELECTRON CARRIER_ PROTEIN DISULFIDE OXIDOREDUCTASE"/>
    <property type="match status" value="1"/>
</dbReference>
<sequence length="563" mass="61404">MSLQAPKNFQSRCHDHCAHSLVPAPRTGWSVRAWRGQTRQLRKTKGPKRHYTFEYCGGIIAAQMAQADASQQAETPKVVVFTTAGCPHCKRAKAVLQQENVAYAEVDVSGDTQLRQELQSITSQGTVPQIFFGSKHIGGADALESLRKEGKLSVVLDKQRGSDGLPKALAIAAADALKQGSSKALAPAGTPLEEYNDMRELADTLRRQHLGDSDARSRTFSFDSLSLWTKQAEAIDESPATLAEKLLKAQILTIEGGSESNSWAGPAAGHAVLRFAADAPKPSLGQPLNAHFQWYGQPRPALEVAEELRRGILTLYDRHLAANGKSVDYKGLGADSDFQLFVDATAELQKLDISGFSRQERMAFWINMYNVLVVHALVVFGPASNTLARLKWFASIKYVIGSQEYSSNDIEHGVLRNNKPSPANLLSLVGLSSIAPKTFKAGDPRLSQCVDPEDPRIHFALVCGAKSCPPIKVYTPESLEEGLSSAAAAFVQSEVQVLPAEGKLVMSKIFQWYGGDFGSKADIITLLQKYLTGSAKEQLTSISGDPDNIELTYREYDWSQNQS</sequence>
<dbReference type="InterPro" id="IPR036249">
    <property type="entry name" value="Thioredoxin-like_sf"/>
</dbReference>
<organism evidence="5 6">
    <name type="scientific">Coccomyxa viridis</name>
    <dbReference type="NCBI Taxonomy" id="1274662"/>
    <lineage>
        <taxon>Eukaryota</taxon>
        <taxon>Viridiplantae</taxon>
        <taxon>Chlorophyta</taxon>
        <taxon>core chlorophytes</taxon>
        <taxon>Trebouxiophyceae</taxon>
        <taxon>Trebouxiophyceae incertae sedis</taxon>
        <taxon>Coccomyxaceae</taxon>
        <taxon>Coccomyxa</taxon>
    </lineage>
</organism>
<dbReference type="Pfam" id="PF00462">
    <property type="entry name" value="Glutaredoxin"/>
    <property type="match status" value="1"/>
</dbReference>
<reference evidence="5 6" key="1">
    <citation type="submission" date="2024-06" db="EMBL/GenBank/DDBJ databases">
        <authorList>
            <person name="Kraege A."/>
            <person name="Thomma B."/>
        </authorList>
    </citation>
    <scope>NUCLEOTIDE SEQUENCE [LARGE SCALE GENOMIC DNA]</scope>
</reference>
<comment type="caution">
    <text evidence="5">The sequence shown here is derived from an EMBL/GenBank/DDBJ whole genome shotgun (WGS) entry which is preliminary data.</text>
</comment>
<evidence type="ECO:0000259" key="4">
    <source>
        <dbReference type="Pfam" id="PF04784"/>
    </source>
</evidence>
<name>A0ABP1FNM9_9CHLO</name>
<dbReference type="InterPro" id="IPR011767">
    <property type="entry name" value="GLR_AS"/>
</dbReference>
<dbReference type="InterPro" id="IPR006869">
    <property type="entry name" value="DUF547"/>
</dbReference>
<accession>A0ABP1FNM9</accession>
<dbReference type="EMBL" id="CAXHTA020000003">
    <property type="protein sequence ID" value="CAL5220200.1"/>
    <property type="molecule type" value="Genomic_DNA"/>
</dbReference>
<evidence type="ECO:0000259" key="3">
    <source>
        <dbReference type="Pfam" id="PF00462"/>
    </source>
</evidence>
<evidence type="ECO:0000256" key="1">
    <source>
        <dbReference type="ARBA" id="ARBA00023157"/>
    </source>
</evidence>
<dbReference type="PROSITE" id="PS00195">
    <property type="entry name" value="GLUTAREDOXIN_1"/>
    <property type="match status" value="1"/>
</dbReference>
<dbReference type="Pfam" id="PF04784">
    <property type="entry name" value="DUF547"/>
    <property type="match status" value="1"/>
</dbReference>
<keyword evidence="2" id="KW-0676">Redox-active center</keyword>
<dbReference type="Gene3D" id="3.40.30.10">
    <property type="entry name" value="Glutaredoxin"/>
    <property type="match status" value="1"/>
</dbReference>
<protein>
    <submittedName>
        <fullName evidence="5">G2173 protein</fullName>
    </submittedName>
</protein>
<dbReference type="Proteomes" id="UP001497392">
    <property type="component" value="Unassembled WGS sequence"/>
</dbReference>
<dbReference type="SUPFAM" id="SSF52833">
    <property type="entry name" value="Thioredoxin-like"/>
    <property type="match status" value="1"/>
</dbReference>
<evidence type="ECO:0000256" key="2">
    <source>
        <dbReference type="ARBA" id="ARBA00023284"/>
    </source>
</evidence>
<keyword evidence="1" id="KW-1015">Disulfide bond</keyword>
<gene>
    <name evidence="5" type="primary">g2173</name>
    <name evidence="5" type="ORF">VP750_LOCUS1859</name>
</gene>
<feature type="domain" description="DUF547" evidence="4">
    <location>
        <begin position="354"/>
        <end position="491"/>
    </location>
</feature>
<evidence type="ECO:0000313" key="5">
    <source>
        <dbReference type="EMBL" id="CAL5220200.1"/>
    </source>
</evidence>
<dbReference type="PANTHER" id="PTHR46361">
    <property type="entry name" value="ELECTRON CARRIER/ PROTEIN DISULFIDE OXIDOREDUCTASE"/>
    <property type="match status" value="1"/>
</dbReference>
<dbReference type="InterPro" id="IPR014025">
    <property type="entry name" value="Glutaredoxin_subgr"/>
</dbReference>
<dbReference type="InterPro" id="IPR002109">
    <property type="entry name" value="Glutaredoxin"/>
</dbReference>
<keyword evidence="6" id="KW-1185">Reference proteome</keyword>
<proteinExistence type="predicted"/>